<comment type="caution">
    <text evidence="2">The sequence shown here is derived from an EMBL/GenBank/DDBJ whole genome shotgun (WGS) entry which is preliminary data.</text>
</comment>
<protein>
    <submittedName>
        <fullName evidence="2">Rhodanese-like domain-containing protein</fullName>
    </submittedName>
</protein>
<dbReference type="EMBL" id="BAABHC010000016">
    <property type="protein sequence ID" value="GAA4435741.1"/>
    <property type="molecule type" value="Genomic_DNA"/>
</dbReference>
<evidence type="ECO:0000259" key="1">
    <source>
        <dbReference type="PROSITE" id="PS50206"/>
    </source>
</evidence>
<dbReference type="PROSITE" id="PS50206">
    <property type="entry name" value="RHODANESE_3"/>
    <property type="match status" value="1"/>
</dbReference>
<gene>
    <name evidence="2" type="ORF">GCM10023188_27970</name>
</gene>
<dbReference type="CDD" id="cd01447">
    <property type="entry name" value="Polysulfide_ST"/>
    <property type="match status" value="1"/>
</dbReference>
<organism evidence="2 3">
    <name type="scientific">Pontibacter saemangeumensis</name>
    <dbReference type="NCBI Taxonomy" id="1084525"/>
    <lineage>
        <taxon>Bacteria</taxon>
        <taxon>Pseudomonadati</taxon>
        <taxon>Bacteroidota</taxon>
        <taxon>Cytophagia</taxon>
        <taxon>Cytophagales</taxon>
        <taxon>Hymenobacteraceae</taxon>
        <taxon>Pontibacter</taxon>
    </lineage>
</organism>
<evidence type="ECO:0000313" key="3">
    <source>
        <dbReference type="Proteomes" id="UP001500552"/>
    </source>
</evidence>
<dbReference type="InterPro" id="IPR036873">
    <property type="entry name" value="Rhodanese-like_dom_sf"/>
</dbReference>
<dbReference type="PANTHER" id="PTHR44086">
    <property type="entry name" value="THIOSULFATE SULFURTRANSFERASE RDL2, MITOCHONDRIAL-RELATED"/>
    <property type="match status" value="1"/>
</dbReference>
<dbReference type="Pfam" id="PF00581">
    <property type="entry name" value="Rhodanese"/>
    <property type="match status" value="1"/>
</dbReference>
<name>A0ABP8LSJ7_9BACT</name>
<evidence type="ECO:0000313" key="2">
    <source>
        <dbReference type="EMBL" id="GAA4435741.1"/>
    </source>
</evidence>
<accession>A0ABP8LSJ7</accession>
<reference evidence="3" key="1">
    <citation type="journal article" date="2019" name="Int. J. Syst. Evol. Microbiol.">
        <title>The Global Catalogue of Microorganisms (GCM) 10K type strain sequencing project: providing services to taxonomists for standard genome sequencing and annotation.</title>
        <authorList>
            <consortium name="The Broad Institute Genomics Platform"/>
            <consortium name="The Broad Institute Genome Sequencing Center for Infectious Disease"/>
            <person name="Wu L."/>
            <person name="Ma J."/>
        </authorList>
    </citation>
    <scope>NUCLEOTIDE SEQUENCE [LARGE SCALE GENOMIC DNA]</scope>
    <source>
        <strain evidence="3">JCM 17926</strain>
    </source>
</reference>
<dbReference type="Proteomes" id="UP001500552">
    <property type="component" value="Unassembled WGS sequence"/>
</dbReference>
<dbReference type="RefSeq" id="WP_345159946.1">
    <property type="nucleotide sequence ID" value="NZ_BAABHC010000016.1"/>
</dbReference>
<sequence length="126" mass="14058">MEKTLKDLVAEASQQIKTYEVDEAIDRFNRKSVTFIDVRDEPELHSDGKIPGAIHASRGMLEFYIDPQSPYHKDIFSSDEEKIFYCKSGGRSAMAAQRAQEMGVKNVAHMAGGFNSWKEKGGGVEA</sequence>
<dbReference type="SUPFAM" id="SSF52821">
    <property type="entry name" value="Rhodanese/Cell cycle control phosphatase"/>
    <property type="match status" value="1"/>
</dbReference>
<dbReference type="PANTHER" id="PTHR44086:SF13">
    <property type="entry name" value="THIOSULFATE SULFURTRANSFERASE PSPE"/>
    <property type="match status" value="1"/>
</dbReference>
<dbReference type="InterPro" id="IPR001763">
    <property type="entry name" value="Rhodanese-like_dom"/>
</dbReference>
<dbReference type="SMART" id="SM00450">
    <property type="entry name" value="RHOD"/>
    <property type="match status" value="1"/>
</dbReference>
<feature type="domain" description="Rhodanese" evidence="1">
    <location>
        <begin position="29"/>
        <end position="126"/>
    </location>
</feature>
<keyword evidence="3" id="KW-1185">Reference proteome</keyword>
<proteinExistence type="predicted"/>
<dbReference type="Gene3D" id="3.40.250.10">
    <property type="entry name" value="Rhodanese-like domain"/>
    <property type="match status" value="1"/>
</dbReference>